<gene>
    <name evidence="1" type="ORF">C7959_1587</name>
</gene>
<dbReference type="Proteomes" id="UP000295832">
    <property type="component" value="Unassembled WGS sequence"/>
</dbReference>
<reference evidence="1 2" key="1">
    <citation type="submission" date="2019-03" db="EMBL/GenBank/DDBJ databases">
        <title>Subsurface microbial communities from deep shales in Ohio and West Virginia, USA.</title>
        <authorList>
            <person name="Wrighton K."/>
        </authorList>
    </citation>
    <scope>NUCLEOTIDE SEQUENCE [LARGE SCALE GENOMIC DNA]</scope>
    <source>
        <strain evidence="1 2">MSL 6dP</strain>
    </source>
</reference>
<sequence length="119" mass="14052">MSKLFISVRITESFFTPLEIKTIKKELKNYTHKSDFVREAIKNYIHKENKISSTLKSDCLIEIDNNDLKELKEIAEKNQQLLNQIVKGNLTFEDNDRDIYKGEEQKSKTNQILNLLEQF</sequence>
<dbReference type="AlphaFoldDB" id="A0A4R8GE58"/>
<organism evidence="1 2">
    <name type="scientific">Orenia marismortui</name>
    <dbReference type="NCBI Taxonomy" id="46469"/>
    <lineage>
        <taxon>Bacteria</taxon>
        <taxon>Bacillati</taxon>
        <taxon>Bacillota</taxon>
        <taxon>Clostridia</taxon>
        <taxon>Halanaerobiales</taxon>
        <taxon>Halobacteroidaceae</taxon>
        <taxon>Orenia</taxon>
    </lineage>
</organism>
<keyword evidence="2" id="KW-1185">Reference proteome</keyword>
<name>A0A4R8GE58_9FIRM</name>
<evidence type="ECO:0000313" key="1">
    <source>
        <dbReference type="EMBL" id="TDX43796.1"/>
    </source>
</evidence>
<comment type="caution">
    <text evidence="1">The sequence shown here is derived from an EMBL/GenBank/DDBJ whole genome shotgun (WGS) entry which is preliminary data.</text>
</comment>
<evidence type="ECO:0000313" key="2">
    <source>
        <dbReference type="Proteomes" id="UP000295832"/>
    </source>
</evidence>
<accession>A0A4R8GE58</accession>
<dbReference type="STRING" id="926561.GCA_000379025_03276"/>
<protein>
    <submittedName>
        <fullName evidence="1">Uncharacterized protein</fullName>
    </submittedName>
</protein>
<dbReference type="RefSeq" id="WP_134119193.1">
    <property type="nucleotide sequence ID" value="NZ_SOEG01000058.1"/>
</dbReference>
<dbReference type="EMBL" id="SOEG01000058">
    <property type="protein sequence ID" value="TDX43796.1"/>
    <property type="molecule type" value="Genomic_DNA"/>
</dbReference>
<proteinExistence type="predicted"/>